<sequence length="289" mass="32871">MASALKKIGFLFSLFVPSGVDVFKQWRKDRAASSAEIVGLLKANRDLANRHQGERCFILGNGPSAKKLDLSKLKGETVFSVSNGYLFPGYGEFSPRYHCVPQITYGLMTEEDTVRWFNEMHEGLGNAELFLSSNEAALVRNQHLFPGRNVRYLSLSGSFDEWPDEDLVDISKAVPAVYSVPVMVLMIALYMGFKEIILLGVDHDQFLTSRYDYAFDLKIQKGKDITLNKDGSSSFSRYEEFRGLFRLWHQYRSIDKIARKNGVKIFNSTPGGALDEFPRKDFNEWFAVK</sequence>
<keyword evidence="1" id="KW-0614">Plasmid</keyword>
<accession>A0A068TFY3</accession>
<dbReference type="EMBL" id="HG938356">
    <property type="protein sequence ID" value="CDN57298.1"/>
    <property type="molecule type" value="Genomic_DNA"/>
</dbReference>
<proteinExistence type="predicted"/>
<dbReference type="KEGG" id="ngl:RG1141_PA04630"/>
<gene>
    <name evidence="1" type="ORF">RG1141_PA04630</name>
</gene>
<dbReference type="AlphaFoldDB" id="A0A068TFY3"/>
<dbReference type="Proteomes" id="UP000028186">
    <property type="component" value="Plasmid pHAMBI1141a"/>
</dbReference>
<evidence type="ECO:0000313" key="1">
    <source>
        <dbReference type="EMBL" id="CDN57298.1"/>
    </source>
</evidence>
<evidence type="ECO:0000313" key="2">
    <source>
        <dbReference type="Proteomes" id="UP000028186"/>
    </source>
</evidence>
<geneLocation type="plasmid" evidence="2">
    <name>II</name>
</geneLocation>
<protein>
    <submittedName>
        <fullName evidence="1">Protein containing DUF115</fullName>
    </submittedName>
</protein>
<dbReference type="RefSeq" id="WP_040124423.1">
    <property type="nucleotide sequence ID" value="NZ_HG938356.1"/>
</dbReference>
<organism evidence="1 2">
    <name type="scientific">Neorhizobium galegae bv. officinalis bv. officinalis str. HAMBI 1141</name>
    <dbReference type="NCBI Taxonomy" id="1028801"/>
    <lineage>
        <taxon>Bacteria</taxon>
        <taxon>Pseudomonadati</taxon>
        <taxon>Pseudomonadota</taxon>
        <taxon>Alphaproteobacteria</taxon>
        <taxon>Hyphomicrobiales</taxon>
        <taxon>Rhizobiaceae</taxon>
        <taxon>Rhizobium/Agrobacterium group</taxon>
        <taxon>Neorhizobium</taxon>
    </lineage>
</organism>
<dbReference type="HOGENOM" id="CLU_989820_0_0_5"/>
<dbReference type="Gene3D" id="3.90.1480.10">
    <property type="entry name" value="Alpha-2,3-sialyltransferase"/>
    <property type="match status" value="1"/>
</dbReference>
<dbReference type="eggNOG" id="COG2604">
    <property type="taxonomic scope" value="Bacteria"/>
</dbReference>
<name>A0A068TFY3_NEOGA</name>
<reference evidence="2" key="1">
    <citation type="journal article" date="2014" name="BMC Genomics">
        <title>Genome sequencing of two Neorhizobium galegae strains reveals a noeT gene responsible for the unusual acetylation of the nodulation factors.</title>
        <authorList>
            <person name="Osterman J."/>
            <person name="Marsh J."/>
            <person name="Laine P.K."/>
            <person name="Zeng Z."/>
            <person name="Alatalo E."/>
            <person name="Sullivan J.T."/>
            <person name="Young J.P."/>
            <person name="Thomas-Oates J."/>
            <person name="Paulin L."/>
            <person name="Lindstrom K."/>
        </authorList>
    </citation>
    <scope>NUCLEOTIDE SEQUENCE [LARGE SCALE GENOMIC DNA]</scope>
    <source>
        <strain evidence="2">HAMBI 1141</strain>
        <plasmid evidence="2">II</plasmid>
    </source>
</reference>